<organism evidence="1 2">
    <name type="scientific">Marinicella sediminis</name>
    <dbReference type="NCBI Taxonomy" id="1792834"/>
    <lineage>
        <taxon>Bacteria</taxon>
        <taxon>Pseudomonadati</taxon>
        <taxon>Pseudomonadota</taxon>
        <taxon>Gammaproteobacteria</taxon>
        <taxon>Lysobacterales</taxon>
        <taxon>Marinicellaceae</taxon>
        <taxon>Marinicella</taxon>
    </lineage>
</organism>
<reference evidence="2" key="1">
    <citation type="journal article" date="2019" name="Int. J. Syst. Evol. Microbiol.">
        <title>The Global Catalogue of Microorganisms (GCM) 10K type strain sequencing project: providing services to taxonomists for standard genome sequencing and annotation.</title>
        <authorList>
            <consortium name="The Broad Institute Genomics Platform"/>
            <consortium name="The Broad Institute Genome Sequencing Center for Infectious Disease"/>
            <person name="Wu L."/>
            <person name="Ma J."/>
        </authorList>
    </citation>
    <scope>NUCLEOTIDE SEQUENCE [LARGE SCALE GENOMIC DNA]</scope>
    <source>
        <strain evidence="2">KCTC 42953</strain>
    </source>
</reference>
<dbReference type="RefSeq" id="WP_157892898.1">
    <property type="nucleotide sequence ID" value="NZ_JBHRTS010000003.1"/>
</dbReference>
<evidence type="ECO:0000313" key="2">
    <source>
        <dbReference type="Proteomes" id="UP001595533"/>
    </source>
</evidence>
<evidence type="ECO:0000313" key="1">
    <source>
        <dbReference type="EMBL" id="MFC3194068.1"/>
    </source>
</evidence>
<dbReference type="Proteomes" id="UP001595533">
    <property type="component" value="Unassembled WGS sequence"/>
</dbReference>
<protein>
    <submittedName>
        <fullName evidence="1">HEXXH motif-containing putative peptide modification protein</fullName>
    </submittedName>
</protein>
<sequence>MAEHLRRLLDCIIISDIERICAHSEAHHRSLVNCFDYLKMNAEQGDRYAIGAPLYYWLSNAPQHFKHDALVPYIDKLIELMVGQLIITIKPDEQINLAIPHAISHIPQADYVFSVPVYELSIGYELLILHCIDGRSYQVNTADIRQLIDIRKANTNKVEKTDIIIHSHSSVLNEYLAELDGIASKPINNAENLHIRMPHEPEVDVLKDGLKNGVELIIKSGQERFDEVNVLMDAIALLSGDRFVGGSDIAYHGVAFLNLDLQWSKYTFADHLIHESAHILLHTANEVSPVLKNPDFYGAPSPIRKDPRPMIGILHSTFVFMRLVMFFKHQVQFSKEDEVYFRLHRHLLGFIEGMDSLSKYASFTEEGQALYAGMCHVLDWFKRTLPEPDPAYYKRVGNDYVV</sequence>
<dbReference type="InterPro" id="IPR026337">
    <property type="entry name" value="AKG_HExxH"/>
</dbReference>
<keyword evidence="2" id="KW-1185">Reference proteome</keyword>
<dbReference type="NCBIfam" id="TIGR04267">
    <property type="entry name" value="mod_HExxH"/>
    <property type="match status" value="1"/>
</dbReference>
<name>A0ABV7JBH0_9GAMM</name>
<accession>A0ABV7JBH0</accession>
<proteinExistence type="predicted"/>
<gene>
    <name evidence="1" type="ORF">ACFODZ_07430</name>
</gene>
<comment type="caution">
    <text evidence="1">The sequence shown here is derived from an EMBL/GenBank/DDBJ whole genome shotgun (WGS) entry which is preliminary data.</text>
</comment>
<dbReference type="EMBL" id="JBHRTS010000003">
    <property type="protein sequence ID" value="MFC3194068.1"/>
    <property type="molecule type" value="Genomic_DNA"/>
</dbReference>